<evidence type="ECO:0000256" key="1">
    <source>
        <dbReference type="ARBA" id="ARBA00022801"/>
    </source>
</evidence>
<gene>
    <name evidence="4" type="ORF">P3T76_000145</name>
</gene>
<feature type="region of interest" description="Disordered" evidence="2">
    <location>
        <begin position="67"/>
        <end position="142"/>
    </location>
</feature>
<dbReference type="PANTHER" id="PTHR48081:SF8">
    <property type="entry name" value="ALPHA_BETA HYDROLASE FOLD-3 DOMAIN-CONTAINING PROTEIN-RELATED"/>
    <property type="match status" value="1"/>
</dbReference>
<feature type="domain" description="BD-FAE-like" evidence="3">
    <location>
        <begin position="871"/>
        <end position="1089"/>
    </location>
</feature>
<dbReference type="Pfam" id="PF20434">
    <property type="entry name" value="BD-FAE"/>
    <property type="match status" value="2"/>
</dbReference>
<reference evidence="4" key="1">
    <citation type="submission" date="2023-08" db="EMBL/GenBank/DDBJ databases">
        <title>Reference Genome Resource for the Citrus Pathogen Phytophthora citrophthora.</title>
        <authorList>
            <person name="Moller H."/>
            <person name="Coetzee B."/>
            <person name="Rose L.J."/>
            <person name="Van Niekerk J.M."/>
        </authorList>
    </citation>
    <scope>NUCLEOTIDE SEQUENCE</scope>
    <source>
        <strain evidence="4">STE-U-9442</strain>
    </source>
</reference>
<accession>A0AAD9LS40</accession>
<dbReference type="InterPro" id="IPR049492">
    <property type="entry name" value="BD-FAE-like_dom"/>
</dbReference>
<dbReference type="Proteomes" id="UP001259832">
    <property type="component" value="Unassembled WGS sequence"/>
</dbReference>
<dbReference type="InterPro" id="IPR050300">
    <property type="entry name" value="GDXG_lipolytic_enzyme"/>
</dbReference>
<dbReference type="SUPFAM" id="SSF53474">
    <property type="entry name" value="alpha/beta-Hydrolases"/>
    <property type="match status" value="2"/>
</dbReference>
<name>A0AAD9LS40_9STRA</name>
<evidence type="ECO:0000313" key="5">
    <source>
        <dbReference type="Proteomes" id="UP001259832"/>
    </source>
</evidence>
<dbReference type="InterPro" id="IPR029058">
    <property type="entry name" value="AB_hydrolase_fold"/>
</dbReference>
<dbReference type="Gene3D" id="3.40.50.1820">
    <property type="entry name" value="alpha/beta hydrolase"/>
    <property type="match status" value="2"/>
</dbReference>
<dbReference type="GO" id="GO:0016787">
    <property type="term" value="F:hydrolase activity"/>
    <property type="evidence" value="ECO:0007669"/>
    <property type="project" value="UniProtKB-KW"/>
</dbReference>
<dbReference type="EMBL" id="JASMQC010000001">
    <property type="protein sequence ID" value="KAK1947855.1"/>
    <property type="molecule type" value="Genomic_DNA"/>
</dbReference>
<keyword evidence="1" id="KW-0378">Hydrolase</keyword>
<protein>
    <submittedName>
        <fullName evidence="4">Isoprenylcysteine alpha-carbonyl methylesterase ICME</fullName>
    </submittedName>
</protein>
<evidence type="ECO:0000259" key="3">
    <source>
        <dbReference type="Pfam" id="PF20434"/>
    </source>
</evidence>
<dbReference type="AlphaFoldDB" id="A0AAD9LS40"/>
<evidence type="ECO:0000313" key="4">
    <source>
        <dbReference type="EMBL" id="KAK1947855.1"/>
    </source>
</evidence>
<dbReference type="PANTHER" id="PTHR48081">
    <property type="entry name" value="AB HYDROLASE SUPERFAMILY PROTEIN C4A8.06C"/>
    <property type="match status" value="1"/>
</dbReference>
<sequence length="1185" mass="132245">MLLRKEGGLRFLTALSDGSAHFRICQATTSVTPLKFDDQASPALLAATLRSPAAFSDPRLQRRHDVASGMHQTGQHAVGPLQQRASAANSDDGRRVVNGGSIRRYPRVYPGQRPSPVQEEEDSQPRRERCQRTHLPAKPSSRSPARLLALKAQEYLLAVAEAIVCCHAVTWLRDPSLGYTPIPHRPSGGEWTHLDHNQKCGPSTSAIIKAVVQREPPPRWGYLALMAGMLYLLRRSKIKDIPRENVLSFFAAMLPTELSHNLLAINAAIIYNLHRSKRPVLSEWVGSIAALVQCIVMIRLARIYRENLSTKHVIRDTMHASDMPSYSVQSIGKLSWKQWLAVFLPVPQPMGLAMAFPGVSKVQTVTFAHVGKNKTTGLLMDVYKHRDAPSNAPIVLYIHGGAWVMSTRETPPLPCIYQIAARGWVVCVFDYQKSPKIAFPEHLIDAKRAIAYLRRNAREKFDANPDYIVVGGESAGGHLASLMALTAADKSLQPGFEEVDTSVRGCIDTYGVHDFKDRHGVYFYKDKDHIFVRFIELLVMQKKMSDADEDWEKASPVGWLREEKASDLPATIPPFLISHGTLDTLVPFGSSLVFFEQLQLYRQRAQQGPVGGVCDVFLKIPGAHHAFNYVMSPRAIAHGQAVVAFLDNLYIKTKDIPLQGVSPPQLEELEEIASAAVTIPAARLTQFAVEMKVVKPFEPTPYLNGERLTRWAYLAFAVSTLYVVERAKNNKIPRENFFGMAASLLPTELSHKIAVMHACVMGFLLKKKVPIFSRWSGAFAGLVQCVVAANLANWYRQNLSSKEVIRKAFISSDIAPEQLKDIGHMTLKRWLSVFLPLPQPMAVSLSYPGVGKIRTVTYAHVGKTKTTKLLMDVYKHQDTPPDAPIFLYIHGGGWVIGDRRIPPFACVYQVASMGWIVCVIDYRLSPGVAFPTHLIDSKRAVAYLRQNARTEFDANPEFIVVGGESAGGHLASLIGLTADDKSLQPGFEDVDTSVRAVVDNYGVHDFTDRHGIYYSRDKNRGLVHYLEFLVMQKKLKDNSEDFERASPIAYLDDDRAACRRDIIPPFMITHGTHDNTVAFKDSQVFFDRLCHYRQNLPLDIASYQETQLGGVQDVFVKVPYASHMFNFLLSPRAMAHNDAVCAFLDNVYQKTKDVPLEARVLPCNEESVLAQQTNMTLPSISLSRL</sequence>
<comment type="caution">
    <text evidence="4">The sequence shown here is derived from an EMBL/GenBank/DDBJ whole genome shotgun (WGS) entry which is preliminary data.</text>
</comment>
<proteinExistence type="predicted"/>
<keyword evidence="5" id="KW-1185">Reference proteome</keyword>
<evidence type="ECO:0000256" key="2">
    <source>
        <dbReference type="SAM" id="MobiDB-lite"/>
    </source>
</evidence>
<feature type="domain" description="BD-FAE-like" evidence="3">
    <location>
        <begin position="380"/>
        <end position="598"/>
    </location>
</feature>
<organism evidence="4 5">
    <name type="scientific">Phytophthora citrophthora</name>
    <dbReference type="NCBI Taxonomy" id="4793"/>
    <lineage>
        <taxon>Eukaryota</taxon>
        <taxon>Sar</taxon>
        <taxon>Stramenopiles</taxon>
        <taxon>Oomycota</taxon>
        <taxon>Peronosporomycetes</taxon>
        <taxon>Peronosporales</taxon>
        <taxon>Peronosporaceae</taxon>
        <taxon>Phytophthora</taxon>
    </lineage>
</organism>